<organism evidence="2 3">
    <name type="scientific">Synchytrium microbalum</name>
    <dbReference type="NCBI Taxonomy" id="1806994"/>
    <lineage>
        <taxon>Eukaryota</taxon>
        <taxon>Fungi</taxon>
        <taxon>Fungi incertae sedis</taxon>
        <taxon>Chytridiomycota</taxon>
        <taxon>Chytridiomycota incertae sedis</taxon>
        <taxon>Chytridiomycetes</taxon>
        <taxon>Synchytriales</taxon>
        <taxon>Synchytriaceae</taxon>
        <taxon>Synchytrium</taxon>
    </lineage>
</organism>
<name>A0A507C5X5_9FUNG</name>
<keyword evidence="1" id="KW-0472">Membrane</keyword>
<feature type="transmembrane region" description="Helical" evidence="1">
    <location>
        <begin position="59"/>
        <end position="78"/>
    </location>
</feature>
<protein>
    <recommendedName>
        <fullName evidence="4">DUF962-domain-containing protein</fullName>
    </recommendedName>
</protein>
<evidence type="ECO:0000313" key="3">
    <source>
        <dbReference type="Proteomes" id="UP000319731"/>
    </source>
</evidence>
<dbReference type="GeneID" id="42003833"/>
<keyword evidence="1" id="KW-1133">Transmembrane helix</keyword>
<dbReference type="EMBL" id="QEAO01000011">
    <property type="protein sequence ID" value="TPX34911.1"/>
    <property type="molecule type" value="Genomic_DNA"/>
</dbReference>
<evidence type="ECO:0000256" key="1">
    <source>
        <dbReference type="SAM" id="Phobius"/>
    </source>
</evidence>
<dbReference type="GO" id="GO:0046521">
    <property type="term" value="P:sphingoid catabolic process"/>
    <property type="evidence" value="ECO:0007669"/>
    <property type="project" value="TreeGrafter"/>
</dbReference>
<dbReference type="OrthoDB" id="2124888at2759"/>
<dbReference type="PANTHER" id="PTHR28026:SF9">
    <property type="entry name" value="2-HYDROXY-PALMITIC ACID DIOXYGENASE MPO1"/>
    <property type="match status" value="1"/>
</dbReference>
<feature type="transmembrane region" description="Helical" evidence="1">
    <location>
        <begin position="27"/>
        <end position="47"/>
    </location>
</feature>
<dbReference type="GO" id="GO:0005783">
    <property type="term" value="C:endoplasmic reticulum"/>
    <property type="evidence" value="ECO:0007669"/>
    <property type="project" value="TreeGrafter"/>
</dbReference>
<keyword evidence="1" id="KW-0812">Transmembrane</keyword>
<dbReference type="Pfam" id="PF06127">
    <property type="entry name" value="Mpo1-like"/>
    <property type="match status" value="1"/>
</dbReference>
<evidence type="ECO:0008006" key="4">
    <source>
        <dbReference type="Google" id="ProtNLM"/>
    </source>
</evidence>
<dbReference type="Proteomes" id="UP000319731">
    <property type="component" value="Unassembled WGS sequence"/>
</dbReference>
<dbReference type="InterPro" id="IPR009305">
    <property type="entry name" value="Mpo1-like"/>
</dbReference>
<dbReference type="GO" id="GO:0016020">
    <property type="term" value="C:membrane"/>
    <property type="evidence" value="ECO:0007669"/>
    <property type="project" value="GOC"/>
</dbReference>
<dbReference type="RefSeq" id="XP_031025549.1">
    <property type="nucleotide sequence ID" value="XM_031168536.1"/>
</dbReference>
<keyword evidence="3" id="KW-1185">Reference proteome</keyword>
<comment type="caution">
    <text evidence="2">The sequence shown here is derived from an EMBL/GenBank/DDBJ whole genome shotgun (WGS) entry which is preliminary data.</text>
</comment>
<sequence>MGAFSKLFSFEDQLGFYGAYHANPINVGIHMVFVPTIFWTALVWAANTPAAFEYAYSQYLPANLSLFATVGYASYFIALEPLAGTLYAPILLGMCRAANVFLQTNPKANSIAALLHVASWVAQFAGHFLAEGRAPALFDNLLQSLVLAVFFVWVELLFMLGYRPDLRKRLEAKIKKDIEAYKKAKQAKADGKSN</sequence>
<accession>A0A507C5X5</accession>
<feature type="transmembrane region" description="Helical" evidence="1">
    <location>
        <begin position="111"/>
        <end position="130"/>
    </location>
</feature>
<reference evidence="2 3" key="1">
    <citation type="journal article" date="2019" name="Sci. Rep.">
        <title>Comparative genomics of chytrid fungi reveal insights into the obligate biotrophic and pathogenic lifestyle of Synchytrium endobioticum.</title>
        <authorList>
            <person name="van de Vossenberg B.T.L.H."/>
            <person name="Warris S."/>
            <person name="Nguyen H.D.T."/>
            <person name="van Gent-Pelzer M.P.E."/>
            <person name="Joly D.L."/>
            <person name="van de Geest H.C."/>
            <person name="Bonants P.J.M."/>
            <person name="Smith D.S."/>
            <person name="Levesque C.A."/>
            <person name="van der Lee T.A.J."/>
        </authorList>
    </citation>
    <scope>NUCLEOTIDE SEQUENCE [LARGE SCALE GENOMIC DNA]</scope>
    <source>
        <strain evidence="2 3">JEL517</strain>
    </source>
</reference>
<gene>
    <name evidence="2" type="ORF">SmJEL517_g02608</name>
</gene>
<dbReference type="PANTHER" id="PTHR28026">
    <property type="entry name" value="DUF962 DOMAIN PROTEIN (AFU_ORTHOLOGUE AFUA_8G05310)"/>
    <property type="match status" value="1"/>
</dbReference>
<feature type="transmembrane region" description="Helical" evidence="1">
    <location>
        <begin position="142"/>
        <end position="162"/>
    </location>
</feature>
<evidence type="ECO:0000313" key="2">
    <source>
        <dbReference type="EMBL" id="TPX34911.1"/>
    </source>
</evidence>
<proteinExistence type="predicted"/>
<dbReference type="AlphaFoldDB" id="A0A507C5X5"/>